<dbReference type="PIRSF" id="PIRSF000136">
    <property type="entry name" value="LGO_GLO"/>
    <property type="match status" value="1"/>
</dbReference>
<dbReference type="PROSITE" id="PS00862">
    <property type="entry name" value="OX2_COVAL_FAD"/>
    <property type="match status" value="1"/>
</dbReference>
<evidence type="ECO:0000259" key="5">
    <source>
        <dbReference type="PROSITE" id="PS51387"/>
    </source>
</evidence>
<dbReference type="InterPro" id="IPR016166">
    <property type="entry name" value="FAD-bd_PCMH"/>
</dbReference>
<proteinExistence type="inferred from homology"/>
<evidence type="ECO:0000313" key="6">
    <source>
        <dbReference type="EMBL" id="ADD40281.1"/>
    </source>
</evidence>
<evidence type="ECO:0000256" key="4">
    <source>
        <dbReference type="ARBA" id="ARBA00023002"/>
    </source>
</evidence>
<organism evidence="6 7">
    <name type="scientific">Stackebrandtia nassauensis (strain DSM 44728 / CIP 108903 / NRRL B-16338 / NBRC 102104 / LLR-40K-21)</name>
    <dbReference type="NCBI Taxonomy" id="446470"/>
    <lineage>
        <taxon>Bacteria</taxon>
        <taxon>Bacillati</taxon>
        <taxon>Actinomycetota</taxon>
        <taxon>Actinomycetes</taxon>
        <taxon>Glycomycetales</taxon>
        <taxon>Glycomycetaceae</taxon>
        <taxon>Stackebrandtia</taxon>
    </lineage>
</organism>
<name>D3Q5Y2_STANL</name>
<evidence type="ECO:0000256" key="3">
    <source>
        <dbReference type="ARBA" id="ARBA00022644"/>
    </source>
</evidence>
<dbReference type="Gene3D" id="1.10.45.10">
    <property type="entry name" value="Vanillyl-alcohol Oxidase, Chain A, domain 4"/>
    <property type="match status" value="1"/>
</dbReference>
<dbReference type="OrthoDB" id="9800184at2"/>
<dbReference type="GO" id="GO:0016020">
    <property type="term" value="C:membrane"/>
    <property type="evidence" value="ECO:0007669"/>
    <property type="project" value="InterPro"/>
</dbReference>
<dbReference type="PANTHER" id="PTHR43762">
    <property type="entry name" value="L-GULONOLACTONE OXIDASE"/>
    <property type="match status" value="1"/>
</dbReference>
<dbReference type="eggNOG" id="COG0277">
    <property type="taxonomic scope" value="Bacteria"/>
</dbReference>
<reference evidence="6 7" key="1">
    <citation type="journal article" date="2009" name="Stand. Genomic Sci.">
        <title>Complete genome sequence of Stackebrandtia nassauensis type strain (LLR-40K-21).</title>
        <authorList>
            <person name="Munk C."/>
            <person name="Lapidus A."/>
            <person name="Copeland A."/>
            <person name="Jando M."/>
            <person name="Mayilraj S."/>
            <person name="Glavina Del Rio T."/>
            <person name="Nolan M."/>
            <person name="Chen F."/>
            <person name="Lucas S."/>
            <person name="Tice H."/>
            <person name="Cheng J.F."/>
            <person name="Han C."/>
            <person name="Detter J.C."/>
            <person name="Bruce D."/>
            <person name="Goodwin L."/>
            <person name="Chain P."/>
            <person name="Pitluck S."/>
            <person name="Goker M."/>
            <person name="Ovchinikova G."/>
            <person name="Pati A."/>
            <person name="Ivanova N."/>
            <person name="Mavromatis K."/>
            <person name="Chen A."/>
            <person name="Palaniappan K."/>
            <person name="Land M."/>
            <person name="Hauser L."/>
            <person name="Chang Y.J."/>
            <person name="Jeffries C.D."/>
            <person name="Bristow J."/>
            <person name="Eisen J.A."/>
            <person name="Markowitz V."/>
            <person name="Hugenholtz P."/>
            <person name="Kyrpides N.C."/>
            <person name="Klenk H.P."/>
        </authorList>
    </citation>
    <scope>NUCLEOTIDE SEQUENCE [LARGE SCALE GENOMIC DNA]</scope>
    <source>
        <strain evidence="7">DSM 44728 / CIP 108903 / NRRL B-16338 / NBRC 102104 / LLR-40K-21</strain>
    </source>
</reference>
<dbReference type="HOGENOM" id="CLU_003896_4_3_11"/>
<protein>
    <submittedName>
        <fullName evidence="6">FAD-linked oxidoreductase</fullName>
        <ecNumber evidence="6">1.1.3.8</ecNumber>
    </submittedName>
</protein>
<dbReference type="GO" id="GO:0071949">
    <property type="term" value="F:FAD binding"/>
    <property type="evidence" value="ECO:0007669"/>
    <property type="project" value="InterPro"/>
</dbReference>
<dbReference type="UniPathway" id="UPA00132"/>
<dbReference type="SUPFAM" id="SSF56176">
    <property type="entry name" value="FAD-binding/transporter-associated domain-like"/>
    <property type="match status" value="1"/>
</dbReference>
<dbReference type="InterPro" id="IPR016167">
    <property type="entry name" value="FAD-bd_PCMH_sub1"/>
</dbReference>
<dbReference type="Gene3D" id="3.30.43.10">
    <property type="entry name" value="Uridine Diphospho-n-acetylenolpyruvylglucosamine Reductase, domain 2"/>
    <property type="match status" value="1"/>
</dbReference>
<comment type="similarity">
    <text evidence="2">Belongs to the oxygen-dependent FAD-linked oxidoreductase family.</text>
</comment>
<keyword evidence="3" id="KW-0060">Ascorbate biosynthesis</keyword>
<keyword evidence="7" id="KW-1185">Reference proteome</keyword>
<dbReference type="Pfam" id="PF04030">
    <property type="entry name" value="ALO"/>
    <property type="match status" value="1"/>
</dbReference>
<dbReference type="Gene3D" id="3.30.465.10">
    <property type="match status" value="1"/>
</dbReference>
<dbReference type="KEGG" id="sna:Snas_0567"/>
<dbReference type="Pfam" id="PF01565">
    <property type="entry name" value="FAD_binding_4"/>
    <property type="match status" value="1"/>
</dbReference>
<evidence type="ECO:0000256" key="1">
    <source>
        <dbReference type="ARBA" id="ARBA00005147"/>
    </source>
</evidence>
<dbReference type="GO" id="GO:0050105">
    <property type="term" value="F:L-gulonolactone oxidase activity"/>
    <property type="evidence" value="ECO:0007669"/>
    <property type="project" value="UniProtKB-EC"/>
</dbReference>
<dbReference type="InterPro" id="IPR016171">
    <property type="entry name" value="Vanillyl_alc_oxidase_C-sub2"/>
</dbReference>
<dbReference type="AlphaFoldDB" id="D3Q5Y2"/>
<dbReference type="InterPro" id="IPR007173">
    <property type="entry name" value="ALO_C"/>
</dbReference>
<dbReference type="InterPro" id="IPR006094">
    <property type="entry name" value="Oxid_FAD_bind_N"/>
</dbReference>
<dbReference type="Proteomes" id="UP000000844">
    <property type="component" value="Chromosome"/>
</dbReference>
<evidence type="ECO:0000313" key="7">
    <source>
        <dbReference type="Proteomes" id="UP000000844"/>
    </source>
</evidence>
<dbReference type="InterPro" id="IPR006093">
    <property type="entry name" value="Oxy_OxRdtase_FAD_BS"/>
</dbReference>
<comment type="pathway">
    <text evidence="1">Cofactor biosynthesis; L-ascorbate biosynthesis.</text>
</comment>
<sequence>MRSIHFLVREGTRWTNWAGTAKTTPRRVLSPTGPDDIAKLVSEAAGRGGRLKAAGSGHSFTGIAVADDILLRLDGYRPEPVVDRETSRVTVPAGITLRELNPLLAHHGLALPNLGDIDAQTLAGATSTGTHGTGAKLNGIAAAIVGARLVDGTGTVRDFGPEDPELAAVALGLGALGVVTDLTIQCVPAFRLLAEEHPMPLDAAIAEFDTLAATNDHLDLYWFPRADRVLVKRNNRAGAGRPLSGIKRWWEDEVMSNAVYGTACHIGKTFPATVPAITSMSARLMSSRTFMDESYRVFCTPRRVRFVEMEYALPRAAFAPAFAALRGAANKRRIIFPVEIRVTAPDDLWLSTAHGRDSVYFAVHQFRGMPYRDYFAEVEAVMREHDGRPHWGKLHTRTAADLAGVYPRFADFQRLRDRLDPQRVFANSYLDRVLG</sequence>
<accession>D3Q5Y2</accession>
<dbReference type="PANTHER" id="PTHR43762:SF1">
    <property type="entry name" value="D-ARABINONO-1,4-LACTONE OXIDASE"/>
    <property type="match status" value="1"/>
</dbReference>
<dbReference type="PROSITE" id="PS51387">
    <property type="entry name" value="FAD_PCMH"/>
    <property type="match status" value="1"/>
</dbReference>
<dbReference type="STRING" id="446470.Snas_0567"/>
<evidence type="ECO:0000256" key="2">
    <source>
        <dbReference type="ARBA" id="ARBA00005466"/>
    </source>
</evidence>
<dbReference type="NCBIfam" id="TIGR01679">
    <property type="entry name" value="bact_FAD_ox"/>
    <property type="match status" value="1"/>
</dbReference>
<dbReference type="GO" id="GO:0080049">
    <property type="term" value="F:L-gulono-1,4-lactone dehydrogenase activity"/>
    <property type="evidence" value="ECO:0007669"/>
    <property type="project" value="TreeGrafter"/>
</dbReference>
<dbReference type="InterPro" id="IPR010031">
    <property type="entry name" value="FAD_lactone_oxidase-like"/>
</dbReference>
<dbReference type="Gene3D" id="3.30.70.2520">
    <property type="match status" value="1"/>
</dbReference>
<gene>
    <name evidence="6" type="ordered locus">Snas_0567</name>
</gene>
<dbReference type="GO" id="GO:0003885">
    <property type="term" value="F:D-arabinono-1,4-lactone oxidase activity"/>
    <property type="evidence" value="ECO:0007669"/>
    <property type="project" value="InterPro"/>
</dbReference>
<feature type="domain" description="FAD-binding PCMH-type" evidence="5">
    <location>
        <begin position="21"/>
        <end position="189"/>
    </location>
</feature>
<dbReference type="InterPro" id="IPR016169">
    <property type="entry name" value="FAD-bd_PCMH_sub2"/>
</dbReference>
<keyword evidence="4 6" id="KW-0560">Oxidoreductase</keyword>
<dbReference type="EC" id="1.1.3.8" evidence="6"/>
<dbReference type="InterPro" id="IPR036318">
    <property type="entry name" value="FAD-bd_PCMH-like_sf"/>
</dbReference>
<dbReference type="EMBL" id="CP001778">
    <property type="protein sequence ID" value="ADD40281.1"/>
    <property type="molecule type" value="Genomic_DNA"/>
</dbReference>
<dbReference type="GO" id="GO:0019853">
    <property type="term" value="P:L-ascorbic acid biosynthetic process"/>
    <property type="evidence" value="ECO:0007669"/>
    <property type="project" value="UniProtKB-UniPathway"/>
</dbReference>
<dbReference type="RefSeq" id="WP_013015852.1">
    <property type="nucleotide sequence ID" value="NC_013947.1"/>
</dbReference>